<reference evidence="2 3" key="1">
    <citation type="submission" date="2020-08" db="EMBL/GenBank/DDBJ databases">
        <title>Genomic Encyclopedia of Type Strains, Phase IV (KMG-IV): sequencing the most valuable type-strain genomes for metagenomic binning, comparative biology and taxonomic classification.</title>
        <authorList>
            <person name="Goeker M."/>
        </authorList>
    </citation>
    <scope>NUCLEOTIDE SEQUENCE [LARGE SCALE GENOMIC DNA]</scope>
    <source>
        <strain evidence="2 3">DSM 4491</strain>
    </source>
</reference>
<keyword evidence="3" id="KW-1185">Reference proteome</keyword>
<comment type="caution">
    <text evidence="2">The sequence shown here is derived from an EMBL/GenBank/DDBJ whole genome shotgun (WGS) entry which is preliminary data.</text>
</comment>
<protein>
    <submittedName>
        <fullName evidence="2">Phage baseplate assembly protein V</fullName>
    </submittedName>
</protein>
<evidence type="ECO:0000313" key="2">
    <source>
        <dbReference type="EMBL" id="MBB6457469.1"/>
    </source>
</evidence>
<dbReference type="Proteomes" id="UP000578000">
    <property type="component" value="Unassembled WGS sequence"/>
</dbReference>
<dbReference type="EMBL" id="JACHIE010000008">
    <property type="protein sequence ID" value="MBB6457469.1"/>
    <property type="molecule type" value="Genomic_DNA"/>
</dbReference>
<dbReference type="Pfam" id="PF06890">
    <property type="entry name" value="Phage_Mu_Gp45"/>
    <property type="match status" value="1"/>
</dbReference>
<accession>A0A841QET1</accession>
<evidence type="ECO:0000313" key="3">
    <source>
        <dbReference type="Proteomes" id="UP000578000"/>
    </source>
</evidence>
<organism evidence="2 3">
    <name type="scientific">Acetobacter lovaniensis</name>
    <dbReference type="NCBI Taxonomy" id="104100"/>
    <lineage>
        <taxon>Bacteria</taxon>
        <taxon>Pseudomonadati</taxon>
        <taxon>Pseudomonadota</taxon>
        <taxon>Alphaproteobacteria</taxon>
        <taxon>Acetobacterales</taxon>
        <taxon>Acetobacteraceae</taxon>
        <taxon>Acetobacter</taxon>
    </lineage>
</organism>
<dbReference type="RefSeq" id="WP_166114963.1">
    <property type="nucleotide sequence ID" value="NZ_BAABDB010000036.1"/>
</dbReference>
<dbReference type="Pfam" id="PF18946">
    <property type="entry name" value="Apex"/>
    <property type="match status" value="1"/>
</dbReference>
<proteinExistence type="predicted"/>
<dbReference type="AlphaFoldDB" id="A0A841QET1"/>
<evidence type="ECO:0000259" key="1">
    <source>
        <dbReference type="Pfam" id="PF06890"/>
    </source>
</evidence>
<name>A0A841QET1_9PROT</name>
<sequence>MTMESDNAQKLRSLTRRAVVHAINDNGAGQTLTVEAHAGCPRSSVPVHQQFGLSSRAPLDGAVTHVVALGGDEADLLALPPANPSLAHMGNLASGETVLYDAVGQAVYLQDGKFVRVQAATEMTVEIGDVTVLDLTSKLATLNVPLQVNGSITASQDIVAGTVSVQGHLHVGVQKGSDTTGKPQA</sequence>
<dbReference type="InterPro" id="IPR053861">
    <property type="entry name" value="Phage_Mu_Gp45_N"/>
</dbReference>
<gene>
    <name evidence="2" type="ORF">HNR55_002065</name>
</gene>
<feature type="domain" description="Bacteriophage Mu Gp45 N-terminal" evidence="1">
    <location>
        <begin position="17"/>
        <end position="84"/>
    </location>
</feature>
<dbReference type="InterPro" id="IPR044033">
    <property type="entry name" value="GpV-like_apex"/>
</dbReference>